<name>A0ABM5DDP9_VICPA</name>
<proteinExistence type="predicted"/>
<evidence type="ECO:0000313" key="3">
    <source>
        <dbReference type="RefSeq" id="XP_072819026.1"/>
    </source>
</evidence>
<gene>
    <name evidence="3" type="primary">LOC140696887</name>
</gene>
<organism evidence="2 3">
    <name type="scientific">Vicugna pacos</name>
    <name type="common">Alpaca</name>
    <name type="synonym">Lama pacos</name>
    <dbReference type="NCBI Taxonomy" id="30538"/>
    <lineage>
        <taxon>Eukaryota</taxon>
        <taxon>Metazoa</taxon>
        <taxon>Chordata</taxon>
        <taxon>Craniata</taxon>
        <taxon>Vertebrata</taxon>
        <taxon>Euteleostomi</taxon>
        <taxon>Mammalia</taxon>
        <taxon>Eutheria</taxon>
        <taxon>Laurasiatheria</taxon>
        <taxon>Artiodactyla</taxon>
        <taxon>Tylopoda</taxon>
        <taxon>Camelidae</taxon>
        <taxon>Vicugna</taxon>
    </lineage>
</organism>
<evidence type="ECO:0000256" key="1">
    <source>
        <dbReference type="SAM" id="MobiDB-lite"/>
    </source>
</evidence>
<sequence length="203" mass="21838">MGPDAQPRAGGRCGSGGGPLPQRPLPVRRRRRRRGAHNVLGALPARPTPRGSSLRADPGAAPLCSPTRLHFPAGAGRLPSDHTEPLTCEHAGCHFSTFSTMKAARGGSVLPGGRFSPAPPRRRPPLLPLPRPGSARGIASHRHFPASRSSWEVSDLLSALKEEELLGGALHFSLLPFYWLLDDFYSLSLIQEETAESLGELHY</sequence>
<feature type="compositionally biased region" description="Basic residues" evidence="1">
    <location>
        <begin position="26"/>
        <end position="36"/>
    </location>
</feature>
<evidence type="ECO:0000313" key="2">
    <source>
        <dbReference type="Proteomes" id="UP001652581"/>
    </source>
</evidence>
<dbReference type="GeneID" id="140696887"/>
<dbReference type="RefSeq" id="XP_072819026.1">
    <property type="nucleotide sequence ID" value="XM_072962925.1"/>
</dbReference>
<keyword evidence="2" id="KW-1185">Reference proteome</keyword>
<protein>
    <submittedName>
        <fullName evidence="3">Uncharacterized protein</fullName>
    </submittedName>
</protein>
<reference evidence="3" key="1">
    <citation type="submission" date="2025-08" db="UniProtKB">
        <authorList>
            <consortium name="RefSeq"/>
        </authorList>
    </citation>
    <scope>IDENTIFICATION</scope>
</reference>
<feature type="region of interest" description="Disordered" evidence="1">
    <location>
        <begin position="109"/>
        <end position="131"/>
    </location>
</feature>
<feature type="region of interest" description="Disordered" evidence="1">
    <location>
        <begin position="1"/>
        <end position="61"/>
    </location>
</feature>
<dbReference type="Proteomes" id="UP001652581">
    <property type="component" value="Chromosome 6"/>
</dbReference>
<accession>A0ABM5DDP9</accession>